<organism evidence="2 3">
    <name type="scientific">Homoserinibacter gongjuensis</name>
    <dbReference type="NCBI Taxonomy" id="1162968"/>
    <lineage>
        <taxon>Bacteria</taxon>
        <taxon>Bacillati</taxon>
        <taxon>Actinomycetota</taxon>
        <taxon>Actinomycetes</taxon>
        <taxon>Micrococcales</taxon>
        <taxon>Microbacteriaceae</taxon>
        <taxon>Homoserinibacter</taxon>
    </lineage>
</organism>
<dbReference type="PANTHER" id="PTHR43236">
    <property type="entry name" value="ANTITOXIN HIGA1"/>
    <property type="match status" value="1"/>
</dbReference>
<dbReference type="EMBL" id="BSVA01000001">
    <property type="protein sequence ID" value="GMA91490.1"/>
    <property type="molecule type" value="Genomic_DNA"/>
</dbReference>
<evidence type="ECO:0000313" key="3">
    <source>
        <dbReference type="Proteomes" id="UP001157069"/>
    </source>
</evidence>
<dbReference type="InterPro" id="IPR010982">
    <property type="entry name" value="Lambda_DNA-bd_dom_sf"/>
</dbReference>
<dbReference type="SMART" id="SM00530">
    <property type="entry name" value="HTH_XRE"/>
    <property type="match status" value="1"/>
</dbReference>
<dbReference type="Proteomes" id="UP001157069">
    <property type="component" value="Unassembled WGS sequence"/>
</dbReference>
<feature type="domain" description="HTH cro/C1-type" evidence="1">
    <location>
        <begin position="285"/>
        <end position="339"/>
    </location>
</feature>
<dbReference type="PROSITE" id="PS50943">
    <property type="entry name" value="HTH_CROC1"/>
    <property type="match status" value="1"/>
</dbReference>
<proteinExistence type="predicted"/>
<dbReference type="InterPro" id="IPR052345">
    <property type="entry name" value="Rad_response_metalloprotease"/>
</dbReference>
<comment type="caution">
    <text evidence="2">The sequence shown here is derived from an EMBL/GenBank/DDBJ whole genome shotgun (WGS) entry which is preliminary data.</text>
</comment>
<dbReference type="PANTHER" id="PTHR43236:SF1">
    <property type="entry name" value="BLL7220 PROTEIN"/>
    <property type="match status" value="1"/>
</dbReference>
<name>A0ABQ6JW51_9MICO</name>
<dbReference type="Pfam" id="PF01381">
    <property type="entry name" value="HTH_3"/>
    <property type="match status" value="1"/>
</dbReference>
<gene>
    <name evidence="2" type="ORF">GCM10025869_20190</name>
</gene>
<dbReference type="InterPro" id="IPR001387">
    <property type="entry name" value="Cro/C1-type_HTH"/>
</dbReference>
<evidence type="ECO:0000313" key="2">
    <source>
        <dbReference type="EMBL" id="GMA91490.1"/>
    </source>
</evidence>
<accession>A0ABQ6JW51</accession>
<dbReference type="RefSeq" id="WP_284299849.1">
    <property type="nucleotide sequence ID" value="NZ_BSVA01000001.1"/>
</dbReference>
<keyword evidence="3" id="KW-1185">Reference proteome</keyword>
<dbReference type="CDD" id="cd00093">
    <property type="entry name" value="HTH_XRE"/>
    <property type="match status" value="1"/>
</dbReference>
<sequence length="388" mass="42505">MTAQDDALASLSRSGLLAVVGWAAPVGFRMTADDYDEERGHDQAILGLHNFVHIRDLMDRATSNGRFALSDDVSGEGRDVVRRGISPAALASMPQIPSGAIIRKDYHGSPGWAADGHRLLLQSYKFDGIDKIQWGQRSNAKRQVANQHYVHGVTLFDDADYGLETLPGIPDDDDFAGVTLVAAHAYDPVTGRYELFIGQSKNPAYRGDGCWYWRQLILRGGGGPKSTPPILDPHCRAIPPRSRRRRSPCVFADLGRARPLGPTMNKKTHDSRLVDATSFFNARRLTMARQLAGIKKSKLAELIGMSPASVTGWESGAKQPNRSTVAKLALALGVEPLFFAGGLRRASLVRTSGRSAPPHRSLKTRQRHTVASWPRLRACSRRALNCLN</sequence>
<reference evidence="3" key="1">
    <citation type="journal article" date="2019" name="Int. J. Syst. Evol. Microbiol.">
        <title>The Global Catalogue of Microorganisms (GCM) 10K type strain sequencing project: providing services to taxonomists for standard genome sequencing and annotation.</title>
        <authorList>
            <consortium name="The Broad Institute Genomics Platform"/>
            <consortium name="The Broad Institute Genome Sequencing Center for Infectious Disease"/>
            <person name="Wu L."/>
            <person name="Ma J."/>
        </authorList>
    </citation>
    <scope>NUCLEOTIDE SEQUENCE [LARGE SCALE GENOMIC DNA]</scope>
    <source>
        <strain evidence="3">NBRC 108755</strain>
    </source>
</reference>
<evidence type="ECO:0000259" key="1">
    <source>
        <dbReference type="PROSITE" id="PS50943"/>
    </source>
</evidence>
<dbReference type="Gene3D" id="1.10.260.40">
    <property type="entry name" value="lambda repressor-like DNA-binding domains"/>
    <property type="match status" value="1"/>
</dbReference>
<protein>
    <recommendedName>
        <fullName evidence="1">HTH cro/C1-type domain-containing protein</fullName>
    </recommendedName>
</protein>
<dbReference type="SUPFAM" id="SSF47413">
    <property type="entry name" value="lambda repressor-like DNA-binding domains"/>
    <property type="match status" value="1"/>
</dbReference>